<dbReference type="PANTHER" id="PTHR43968">
    <property type="match status" value="1"/>
</dbReference>
<dbReference type="AlphaFoldDB" id="A0A2Z3HYQ3"/>
<gene>
    <name evidence="3" type="ORF">HYN04_00300</name>
</gene>
<organism evidence="3 4">
    <name type="scientific">Phenylobacterium parvum</name>
    <dbReference type="NCBI Taxonomy" id="2201350"/>
    <lineage>
        <taxon>Bacteria</taxon>
        <taxon>Pseudomonadati</taxon>
        <taxon>Pseudomonadota</taxon>
        <taxon>Alphaproteobacteria</taxon>
        <taxon>Caulobacterales</taxon>
        <taxon>Caulobacteraceae</taxon>
        <taxon>Phenylobacterium</taxon>
    </lineage>
</organism>
<dbReference type="RefSeq" id="WP_110448903.1">
    <property type="nucleotide sequence ID" value="NZ_CP029479.1"/>
</dbReference>
<accession>A0A2Z3HYQ3</accession>
<dbReference type="KEGG" id="phb:HYN04_00300"/>
<dbReference type="Pfam" id="PF13410">
    <property type="entry name" value="GST_C_2"/>
    <property type="match status" value="1"/>
</dbReference>
<dbReference type="CDD" id="cd03049">
    <property type="entry name" value="GST_N_3"/>
    <property type="match status" value="1"/>
</dbReference>
<dbReference type="EMBL" id="CP029479">
    <property type="protein sequence ID" value="AWM76334.1"/>
    <property type="molecule type" value="Genomic_DNA"/>
</dbReference>
<dbReference type="InterPro" id="IPR050983">
    <property type="entry name" value="GST_Omega/HSP26"/>
</dbReference>
<protein>
    <submittedName>
        <fullName evidence="3">Glutathione S-transferase</fullName>
    </submittedName>
</protein>
<dbReference type="PROSITE" id="PS50404">
    <property type="entry name" value="GST_NTER"/>
    <property type="match status" value="1"/>
</dbReference>
<dbReference type="SUPFAM" id="SSF52833">
    <property type="entry name" value="Thioredoxin-like"/>
    <property type="match status" value="1"/>
</dbReference>
<evidence type="ECO:0000313" key="3">
    <source>
        <dbReference type="EMBL" id="AWM76334.1"/>
    </source>
</evidence>
<feature type="domain" description="GST N-terminal" evidence="1">
    <location>
        <begin position="1"/>
        <end position="82"/>
    </location>
</feature>
<dbReference type="SUPFAM" id="SSF47616">
    <property type="entry name" value="GST C-terminal domain-like"/>
    <property type="match status" value="1"/>
</dbReference>
<dbReference type="Pfam" id="PF13409">
    <property type="entry name" value="GST_N_2"/>
    <property type="match status" value="1"/>
</dbReference>
<dbReference type="PROSITE" id="PS50405">
    <property type="entry name" value="GST_CTER"/>
    <property type="match status" value="1"/>
</dbReference>
<reference evidence="4" key="1">
    <citation type="submission" date="2018-05" db="EMBL/GenBank/DDBJ databases">
        <title>Genome sequencing of Phenylobacterium sp. HYN0004.</title>
        <authorList>
            <person name="Yi H."/>
            <person name="Baek C."/>
        </authorList>
    </citation>
    <scope>NUCLEOTIDE SEQUENCE [LARGE SCALE GENOMIC DNA]</scope>
    <source>
        <strain evidence="4">HYN0004</strain>
    </source>
</reference>
<proteinExistence type="predicted"/>
<dbReference type="GO" id="GO:0016740">
    <property type="term" value="F:transferase activity"/>
    <property type="evidence" value="ECO:0007669"/>
    <property type="project" value="UniProtKB-KW"/>
</dbReference>
<feature type="domain" description="GST C-terminal" evidence="2">
    <location>
        <begin position="86"/>
        <end position="204"/>
    </location>
</feature>
<name>A0A2Z3HYQ3_9CAUL</name>
<evidence type="ECO:0000259" key="2">
    <source>
        <dbReference type="PROSITE" id="PS50405"/>
    </source>
</evidence>
<keyword evidence="4" id="KW-1185">Reference proteome</keyword>
<dbReference type="InterPro" id="IPR036282">
    <property type="entry name" value="Glutathione-S-Trfase_C_sf"/>
</dbReference>
<dbReference type="InterPro" id="IPR036249">
    <property type="entry name" value="Thioredoxin-like_sf"/>
</dbReference>
<keyword evidence="3" id="KW-0808">Transferase</keyword>
<dbReference type="GO" id="GO:0005737">
    <property type="term" value="C:cytoplasm"/>
    <property type="evidence" value="ECO:0007669"/>
    <property type="project" value="TreeGrafter"/>
</dbReference>
<dbReference type="OrthoDB" id="9795329at2"/>
<dbReference type="Proteomes" id="UP000247763">
    <property type="component" value="Chromosome"/>
</dbReference>
<dbReference type="Gene3D" id="1.20.1050.10">
    <property type="match status" value="1"/>
</dbReference>
<dbReference type="InterPro" id="IPR010987">
    <property type="entry name" value="Glutathione-S-Trfase_C-like"/>
</dbReference>
<dbReference type="PANTHER" id="PTHR43968:SF6">
    <property type="entry name" value="GLUTATHIONE S-TRANSFERASE OMEGA"/>
    <property type="match status" value="1"/>
</dbReference>
<sequence length="204" mass="22333">MKLLLSPASPYARKVWLAAAELGLADRIETLNASASPVADNPELSALNPLGKIPVLVTDDGQALYDSRVIADYLDSLTPRRLCPADGPARWTVQTLHAAADGLLDAALLARYEEALRPEPLRWADWRQGQGEKIRRVLDLLEAADLKAGDDARICDIAAACALGYLDFRFAAEPWRDSRPRLAAFFEAFTRRPAWALSDPARAA</sequence>
<dbReference type="CDD" id="cd03205">
    <property type="entry name" value="GST_C_6"/>
    <property type="match status" value="1"/>
</dbReference>
<dbReference type="Gene3D" id="3.40.30.10">
    <property type="entry name" value="Glutaredoxin"/>
    <property type="match status" value="1"/>
</dbReference>
<dbReference type="InterPro" id="IPR004045">
    <property type="entry name" value="Glutathione_S-Trfase_N"/>
</dbReference>
<evidence type="ECO:0000313" key="4">
    <source>
        <dbReference type="Proteomes" id="UP000247763"/>
    </source>
</evidence>
<evidence type="ECO:0000259" key="1">
    <source>
        <dbReference type="PROSITE" id="PS50404"/>
    </source>
</evidence>